<name>A0ABR2KZ78_9EUKA</name>
<accession>A0ABR2KZ78</accession>
<dbReference type="Proteomes" id="UP001470230">
    <property type="component" value="Unassembled WGS sequence"/>
</dbReference>
<evidence type="ECO:0000313" key="2">
    <source>
        <dbReference type="Proteomes" id="UP001470230"/>
    </source>
</evidence>
<evidence type="ECO:0000313" key="1">
    <source>
        <dbReference type="EMBL" id="KAK8896423.1"/>
    </source>
</evidence>
<comment type="caution">
    <text evidence="1">The sequence shown here is derived from an EMBL/GenBank/DDBJ whole genome shotgun (WGS) entry which is preliminary data.</text>
</comment>
<proteinExistence type="predicted"/>
<keyword evidence="2" id="KW-1185">Reference proteome</keyword>
<dbReference type="EMBL" id="JAPFFF010000002">
    <property type="protein sequence ID" value="KAK8896423.1"/>
    <property type="molecule type" value="Genomic_DNA"/>
</dbReference>
<reference evidence="1 2" key="1">
    <citation type="submission" date="2024-04" db="EMBL/GenBank/DDBJ databases">
        <title>Tritrichomonas musculus Genome.</title>
        <authorList>
            <person name="Alves-Ferreira E."/>
            <person name="Grigg M."/>
            <person name="Lorenzi H."/>
            <person name="Galac M."/>
        </authorList>
    </citation>
    <scope>NUCLEOTIDE SEQUENCE [LARGE SCALE GENOMIC DNA]</scope>
    <source>
        <strain evidence="1 2">EAF2021</strain>
    </source>
</reference>
<organism evidence="1 2">
    <name type="scientific">Tritrichomonas musculus</name>
    <dbReference type="NCBI Taxonomy" id="1915356"/>
    <lineage>
        <taxon>Eukaryota</taxon>
        <taxon>Metamonada</taxon>
        <taxon>Parabasalia</taxon>
        <taxon>Tritrichomonadida</taxon>
        <taxon>Tritrichomonadidae</taxon>
        <taxon>Tritrichomonas</taxon>
    </lineage>
</organism>
<sequence>MQFCPFQLPNQALFGNPCLINQKINGYGIQSFQQNSNQFGSSYHLNQYNHHTYNYFSKKTKNNLRDRERTDKALKELSEKYEIEVLNSKNFIGVASPYGINSHNSGHFIVKIIERVDPKFEIPRGINRGIRKCKIAEKNGVLTILSAKFFEEMIALTDSDFFSSFNFSVSPYVIAFDSHFQNIWKQYVSEIHEHQDEYYHLKNTLLFEDSEITDNLERFGFLDDFFSFDEFSFNHFCDSENCK</sequence>
<protein>
    <submittedName>
        <fullName evidence="1">Uncharacterized protein</fullName>
    </submittedName>
</protein>
<gene>
    <name evidence="1" type="ORF">M9Y10_014322</name>
</gene>